<dbReference type="InterPro" id="IPR003593">
    <property type="entry name" value="AAA+_ATPase"/>
</dbReference>
<gene>
    <name evidence="4" type="ORF">L227DRAFT_614638</name>
</gene>
<keyword evidence="1" id="KW-0547">Nucleotide-binding</keyword>
<dbReference type="GO" id="GO:0005524">
    <property type="term" value="F:ATP binding"/>
    <property type="evidence" value="ECO:0007669"/>
    <property type="project" value="UniProtKB-KW"/>
</dbReference>
<evidence type="ECO:0000259" key="3">
    <source>
        <dbReference type="PROSITE" id="PS50893"/>
    </source>
</evidence>
<evidence type="ECO:0000313" key="5">
    <source>
        <dbReference type="Proteomes" id="UP000313359"/>
    </source>
</evidence>
<dbReference type="PANTHER" id="PTHR43394">
    <property type="entry name" value="ATP-DEPENDENT PERMEASE MDL1, MITOCHONDRIAL"/>
    <property type="match status" value="1"/>
</dbReference>
<dbReference type="Gene3D" id="3.40.50.300">
    <property type="entry name" value="P-loop containing nucleotide triphosphate hydrolases"/>
    <property type="match status" value="1"/>
</dbReference>
<accession>A0A5C2RYS7</accession>
<dbReference type="GO" id="GO:0015421">
    <property type="term" value="F:ABC-type oligopeptide transporter activity"/>
    <property type="evidence" value="ECO:0007669"/>
    <property type="project" value="TreeGrafter"/>
</dbReference>
<dbReference type="OrthoDB" id="6500128at2759"/>
<dbReference type="GO" id="GO:0016887">
    <property type="term" value="F:ATP hydrolysis activity"/>
    <property type="evidence" value="ECO:0007669"/>
    <property type="project" value="InterPro"/>
</dbReference>
<organism evidence="4 5">
    <name type="scientific">Lentinus tigrinus ALCF2SS1-6</name>
    <dbReference type="NCBI Taxonomy" id="1328759"/>
    <lineage>
        <taxon>Eukaryota</taxon>
        <taxon>Fungi</taxon>
        <taxon>Dikarya</taxon>
        <taxon>Basidiomycota</taxon>
        <taxon>Agaricomycotina</taxon>
        <taxon>Agaricomycetes</taxon>
        <taxon>Polyporales</taxon>
        <taxon>Polyporaceae</taxon>
        <taxon>Lentinus</taxon>
    </lineage>
</organism>
<dbReference type="PANTHER" id="PTHR43394:SF1">
    <property type="entry name" value="ATP-BINDING CASSETTE SUB-FAMILY B MEMBER 10, MITOCHONDRIAL"/>
    <property type="match status" value="1"/>
</dbReference>
<dbReference type="AlphaFoldDB" id="A0A5C2RYS7"/>
<dbReference type="PROSITE" id="PS00211">
    <property type="entry name" value="ABC_TRANSPORTER_1"/>
    <property type="match status" value="1"/>
</dbReference>
<dbReference type="SUPFAM" id="SSF52540">
    <property type="entry name" value="P-loop containing nucleoside triphosphate hydrolases"/>
    <property type="match status" value="1"/>
</dbReference>
<proteinExistence type="predicted"/>
<protein>
    <submittedName>
        <fullName evidence="4">P-loop containing nucleoside triphosphate hydrolase protein</fullName>
    </submittedName>
</protein>
<keyword evidence="5" id="KW-1185">Reference proteome</keyword>
<dbReference type="Pfam" id="PF00005">
    <property type="entry name" value="ABC_tran"/>
    <property type="match status" value="1"/>
</dbReference>
<dbReference type="InterPro" id="IPR039421">
    <property type="entry name" value="Type_1_exporter"/>
</dbReference>
<evidence type="ECO:0000256" key="2">
    <source>
        <dbReference type="ARBA" id="ARBA00022840"/>
    </source>
</evidence>
<feature type="domain" description="ABC transporter" evidence="3">
    <location>
        <begin position="447"/>
        <end position="728"/>
    </location>
</feature>
<evidence type="ECO:0000313" key="4">
    <source>
        <dbReference type="EMBL" id="RPD56237.1"/>
    </source>
</evidence>
<evidence type="ECO:0000256" key="1">
    <source>
        <dbReference type="ARBA" id="ARBA00022741"/>
    </source>
</evidence>
<reference evidence="4" key="1">
    <citation type="journal article" date="2018" name="Genome Biol. Evol.">
        <title>Genomics and development of Lentinus tigrinus, a white-rot wood-decaying mushroom with dimorphic fruiting bodies.</title>
        <authorList>
            <person name="Wu B."/>
            <person name="Xu Z."/>
            <person name="Knudson A."/>
            <person name="Carlson A."/>
            <person name="Chen N."/>
            <person name="Kovaka S."/>
            <person name="LaButti K."/>
            <person name="Lipzen A."/>
            <person name="Pennachio C."/>
            <person name="Riley R."/>
            <person name="Schakwitz W."/>
            <person name="Umezawa K."/>
            <person name="Ohm R.A."/>
            <person name="Grigoriev I.V."/>
            <person name="Nagy L.G."/>
            <person name="Gibbons J."/>
            <person name="Hibbett D."/>
        </authorList>
    </citation>
    <scope>NUCLEOTIDE SEQUENCE [LARGE SCALE GENOMIC DNA]</scope>
    <source>
        <strain evidence="4">ALCF2SS1-6</strain>
    </source>
</reference>
<dbReference type="STRING" id="1328759.A0A5C2RYS7"/>
<dbReference type="InterPro" id="IPR027417">
    <property type="entry name" value="P-loop_NTPase"/>
</dbReference>
<dbReference type="InterPro" id="IPR017871">
    <property type="entry name" value="ABC_transporter-like_CS"/>
</dbReference>
<sequence>MDCEKGASGSACPSLTAAESDAAHVNDSSSSVSKIEKWKNEGRIVKHTRTGVWDHYVEVDPDAGKIPITAAVVKKYEGVLGSVPYLVRMVRDVLGIPGCKLQTFLFVGASLGTAVVPAATLWFQGQLVKMMEGAIETRTIDTHGLLLICAGRLACTLVQLVLNNTSTKAENTLNARIRRWFSQHQFGAYARLDLPTYGRTEIQSKLAATADDYFGRTVVWQTLRMTMDIVSAVAQLGAEAYVLVNALKGQRDGLLLAGVTMISETVPLLSRFEVFSVATAWAVNTQNKDYVKMCGWRKAIKQEKHRKELVAGNLAGYAASEFKAVTDRVGDDDRTWYELEWCKDAQTSAWTIVRDVFAHLPQIAFTVSAFRRPANMPESLAALGLVQSAASTFAWSVYEMVSRTQGIEEQLQAVRNIYELADIPNLVPDGTLSFPENGESIEAGIALEFRNVSFKYPDTENYALRDISFRILPGQLCVIIGSNGAGKSTILKLIVRLYDPEEGAIFIGGHDIRTLKLSDLRRAISVLFQDYTHFPLSIRDNIALGDPTGSGDESHVRQAARLGGAESFVEKLSDGFETYLERPALANWGGPTEGSKSLSGKPFDVAAVHDCAGIKTTTKTELSGGQMQRLAVSRTFMRSIVREEASEVGLLLFDEPSASLDPAAEHDLFDRLRELRGNKTMVFSSHRFGNLTRHADLILYMNESGIVESGTHHSLLEAEGEYARLWKLQAQAFI</sequence>
<dbReference type="PROSITE" id="PS50893">
    <property type="entry name" value="ABC_TRANSPORTER_2"/>
    <property type="match status" value="1"/>
</dbReference>
<keyword evidence="2" id="KW-0067">ATP-binding</keyword>
<keyword evidence="4" id="KW-0378">Hydrolase</keyword>
<dbReference type="Proteomes" id="UP000313359">
    <property type="component" value="Unassembled WGS sequence"/>
</dbReference>
<dbReference type="SMART" id="SM00382">
    <property type="entry name" value="AAA"/>
    <property type="match status" value="1"/>
</dbReference>
<name>A0A5C2RYS7_9APHY</name>
<dbReference type="InterPro" id="IPR003439">
    <property type="entry name" value="ABC_transporter-like_ATP-bd"/>
</dbReference>
<dbReference type="EMBL" id="ML122289">
    <property type="protein sequence ID" value="RPD56237.1"/>
    <property type="molecule type" value="Genomic_DNA"/>
</dbReference>